<evidence type="ECO:0000313" key="2">
    <source>
        <dbReference type="Proteomes" id="UP000225889"/>
    </source>
</evidence>
<accession>A0A2G3DT65</accession>
<name>A0A2G3DT65_9FIRM</name>
<dbReference type="Proteomes" id="UP000225889">
    <property type="component" value="Unassembled WGS sequence"/>
</dbReference>
<reference evidence="1 2" key="2">
    <citation type="submission" date="2017-10" db="EMBL/GenBank/DDBJ databases">
        <authorList>
            <person name="Banno H."/>
            <person name="Chua N.-H."/>
        </authorList>
    </citation>
    <scope>NUCLEOTIDE SEQUENCE [LARGE SCALE GENOMIC DNA]</scope>
    <source>
        <strain evidence="1 2">JK626</strain>
    </source>
</reference>
<reference evidence="1 2" key="1">
    <citation type="submission" date="2017-10" db="EMBL/GenBank/DDBJ databases">
        <title>Resolving the taxonomy of Roseburia spp., Eubacterium rectale and Agathobacter spp. through phylogenomic analysis.</title>
        <authorList>
            <person name="Sheridan P.O."/>
            <person name="Walker A.W."/>
            <person name="Duncan S.H."/>
            <person name="Scott K.P."/>
            <person name="Toole P.W.O."/>
            <person name="Luis P."/>
            <person name="Flint H.J."/>
        </authorList>
    </citation>
    <scope>NUCLEOTIDE SEQUENCE [LARGE SCALE GENOMIC DNA]</scope>
    <source>
        <strain evidence="1 2">JK626</strain>
    </source>
</reference>
<dbReference type="AlphaFoldDB" id="A0A2G3DT65"/>
<protein>
    <submittedName>
        <fullName evidence="1">Uncharacterized protein</fullName>
    </submittedName>
</protein>
<organism evidence="1 2">
    <name type="scientific">Pseudobutyrivibrio ruminis</name>
    <dbReference type="NCBI Taxonomy" id="46206"/>
    <lineage>
        <taxon>Bacteria</taxon>
        <taxon>Bacillati</taxon>
        <taxon>Bacillota</taxon>
        <taxon>Clostridia</taxon>
        <taxon>Lachnospirales</taxon>
        <taxon>Lachnospiraceae</taxon>
        <taxon>Pseudobutyrivibrio</taxon>
    </lineage>
</organism>
<proteinExistence type="predicted"/>
<dbReference type="EMBL" id="PDYF01000031">
    <property type="protein sequence ID" value="PHU34226.1"/>
    <property type="molecule type" value="Genomic_DNA"/>
</dbReference>
<gene>
    <name evidence="1" type="ORF">CSX01_11715</name>
</gene>
<comment type="caution">
    <text evidence="1">The sequence shown here is derived from an EMBL/GenBank/DDBJ whole genome shotgun (WGS) entry which is preliminary data.</text>
</comment>
<sequence>MISEKLLYKELFEELEPTLTDYDDIAWGEELFEYPIYVLKHGRSSIPEYKRIGDKVADVGLITVNPDAVGMLSVVPGYFDPVDDRVYIKENQFNDYWRVLRNSVQVGIDNNQEYCQEHDINSPEDIVHTNLLNNQGHKAVINDSHVIEYVATNYKREAETVTERVRQSLLDDPHNIYFYSSNRNGSRQLHDRGCAVLEQIPDDKFRASNEIPDGYILCSQCKRNLLTRIGCYPSTKQIGICRRWLDKYRVSTTVLERAIDAGIRFHADDDRGITVDGIEDSWQIRVTGDRLSLWHNNYVKTSEKERYITDGFHQQNFTGSMAAMLAFIQNYTYEKHLLAKEIKSNDKQMESAPEELVDEQIPVETPKVPLLRRLLVFGISGK</sequence>
<evidence type="ECO:0000313" key="1">
    <source>
        <dbReference type="EMBL" id="PHU34226.1"/>
    </source>
</evidence>
<dbReference type="RefSeq" id="WP_099392529.1">
    <property type="nucleotide sequence ID" value="NZ_PDYF01000031.1"/>
</dbReference>